<feature type="compositionally biased region" description="Basic and acidic residues" evidence="1">
    <location>
        <begin position="1"/>
        <end position="20"/>
    </location>
</feature>
<sequence length="323" mass="35591">MARKEMPTSEKKKFETDRKANYRARKKADAGRGAGCEKERTRCRSTAEDSRQKKVETAAGRRGEGKGRGGGKAFDAEQAILFGDPSRYNLLKLVRSSSGANRPNKGLKRLEHLYKGTPATCHGPNKTFTLVDQKGLVELLEKIKLPGLILLVDEEWKESRPVQTTQDILNAYKGGGNNTINIQYMDLVQSIVSPRITMARELATSFEAARGGLVIKPLNLLSISDPAEGITPPGFAKRFDLLSAICLALREGKTAEIRSKMVKKAISEKRKCGLEDCLTWALLGQAGSFTGWHVDNSAVIIWVTLKGAREFNNGEPRPLSLKH</sequence>
<dbReference type="InParanoid" id="A0A2J6TAW4"/>
<dbReference type="EMBL" id="KZ613791">
    <property type="protein sequence ID" value="PMD60166.1"/>
    <property type="molecule type" value="Genomic_DNA"/>
</dbReference>
<evidence type="ECO:0000313" key="3">
    <source>
        <dbReference type="Proteomes" id="UP000235371"/>
    </source>
</evidence>
<name>A0A2J6TAW4_9HELO</name>
<keyword evidence="3" id="KW-1185">Reference proteome</keyword>
<evidence type="ECO:0000256" key="1">
    <source>
        <dbReference type="SAM" id="MobiDB-lite"/>
    </source>
</evidence>
<evidence type="ECO:0000313" key="2">
    <source>
        <dbReference type="EMBL" id="PMD60166.1"/>
    </source>
</evidence>
<gene>
    <name evidence="2" type="ORF">K444DRAFT_629584</name>
</gene>
<reference evidence="2 3" key="1">
    <citation type="submission" date="2016-04" db="EMBL/GenBank/DDBJ databases">
        <title>A degradative enzymes factory behind the ericoid mycorrhizal symbiosis.</title>
        <authorList>
            <consortium name="DOE Joint Genome Institute"/>
            <person name="Martino E."/>
            <person name="Morin E."/>
            <person name="Grelet G."/>
            <person name="Kuo A."/>
            <person name="Kohler A."/>
            <person name="Daghino S."/>
            <person name="Barry K."/>
            <person name="Choi C."/>
            <person name="Cichocki N."/>
            <person name="Clum A."/>
            <person name="Copeland A."/>
            <person name="Hainaut M."/>
            <person name="Haridas S."/>
            <person name="Labutti K."/>
            <person name="Lindquist E."/>
            <person name="Lipzen A."/>
            <person name="Khouja H.-R."/>
            <person name="Murat C."/>
            <person name="Ohm R."/>
            <person name="Olson A."/>
            <person name="Spatafora J."/>
            <person name="Veneault-Fourrey C."/>
            <person name="Henrissat B."/>
            <person name="Grigoriev I."/>
            <person name="Martin F."/>
            <person name="Perotto S."/>
        </authorList>
    </citation>
    <scope>NUCLEOTIDE SEQUENCE [LARGE SCALE GENOMIC DNA]</scope>
    <source>
        <strain evidence="2 3">E</strain>
    </source>
</reference>
<organism evidence="2 3">
    <name type="scientific">Hyaloscypha bicolor E</name>
    <dbReference type="NCBI Taxonomy" id="1095630"/>
    <lineage>
        <taxon>Eukaryota</taxon>
        <taxon>Fungi</taxon>
        <taxon>Dikarya</taxon>
        <taxon>Ascomycota</taxon>
        <taxon>Pezizomycotina</taxon>
        <taxon>Leotiomycetes</taxon>
        <taxon>Helotiales</taxon>
        <taxon>Hyaloscyphaceae</taxon>
        <taxon>Hyaloscypha</taxon>
        <taxon>Hyaloscypha bicolor</taxon>
    </lineage>
</organism>
<dbReference type="Proteomes" id="UP000235371">
    <property type="component" value="Unassembled WGS sequence"/>
</dbReference>
<proteinExistence type="predicted"/>
<feature type="region of interest" description="Disordered" evidence="1">
    <location>
        <begin position="1"/>
        <end position="71"/>
    </location>
</feature>
<protein>
    <recommendedName>
        <fullName evidence="4">JmjC domain-containing protein</fullName>
    </recommendedName>
</protein>
<evidence type="ECO:0008006" key="4">
    <source>
        <dbReference type="Google" id="ProtNLM"/>
    </source>
</evidence>
<dbReference type="GeneID" id="36591151"/>
<feature type="compositionally biased region" description="Basic and acidic residues" evidence="1">
    <location>
        <begin position="27"/>
        <end position="67"/>
    </location>
</feature>
<accession>A0A2J6TAW4</accession>
<dbReference type="RefSeq" id="XP_024737070.1">
    <property type="nucleotide sequence ID" value="XM_024883074.1"/>
</dbReference>
<dbReference type="STRING" id="1095630.A0A2J6TAW4"/>
<dbReference type="AlphaFoldDB" id="A0A2J6TAW4"/>